<evidence type="ECO:0000256" key="2">
    <source>
        <dbReference type="ARBA" id="ARBA00035880"/>
    </source>
</evidence>
<feature type="domain" description="Thioesterase" evidence="8">
    <location>
        <begin position="52"/>
        <end position="141"/>
    </location>
</feature>
<dbReference type="InterPro" id="IPR006683">
    <property type="entry name" value="Thioestr_dom"/>
</dbReference>
<gene>
    <name evidence="9" type="ORF">UABAM_06064</name>
</gene>
<reference evidence="9 10" key="1">
    <citation type="submission" date="2019-08" db="EMBL/GenBank/DDBJ databases">
        <title>Complete genome sequence of Candidatus Uab amorphum.</title>
        <authorList>
            <person name="Shiratori T."/>
            <person name="Suzuki S."/>
            <person name="Kakizawa Y."/>
            <person name="Ishida K."/>
        </authorList>
    </citation>
    <scope>NUCLEOTIDE SEQUENCE [LARGE SCALE GENOMIC DNA]</scope>
    <source>
        <strain evidence="9 10">SRT547</strain>
    </source>
</reference>
<evidence type="ECO:0000259" key="8">
    <source>
        <dbReference type="Pfam" id="PF03061"/>
    </source>
</evidence>
<dbReference type="RefSeq" id="WP_151971659.1">
    <property type="nucleotide sequence ID" value="NZ_AP019860.1"/>
</dbReference>
<comment type="catalytic activity">
    <reaction evidence="7">
        <text>a medium-chain fatty acyl-CoA + H2O = a medium-chain fatty acid + CoA + H(+)</text>
        <dbReference type="Rhea" id="RHEA:68184"/>
        <dbReference type="ChEBI" id="CHEBI:15377"/>
        <dbReference type="ChEBI" id="CHEBI:15378"/>
        <dbReference type="ChEBI" id="CHEBI:57287"/>
        <dbReference type="ChEBI" id="CHEBI:59558"/>
        <dbReference type="ChEBI" id="CHEBI:90546"/>
    </reaction>
</comment>
<evidence type="ECO:0000256" key="4">
    <source>
        <dbReference type="ARBA" id="ARBA00038381"/>
    </source>
</evidence>
<dbReference type="EMBL" id="AP019860">
    <property type="protein sequence ID" value="BBM87652.1"/>
    <property type="molecule type" value="Genomic_DNA"/>
</dbReference>
<keyword evidence="10" id="KW-1185">Reference proteome</keyword>
<comment type="similarity">
    <text evidence="4">Belongs to the YigI thioesterase family.</text>
</comment>
<dbReference type="InterPro" id="IPR029069">
    <property type="entry name" value="HotDog_dom_sf"/>
</dbReference>
<dbReference type="NCBIfam" id="NF008675">
    <property type="entry name" value="PRK11688.1"/>
    <property type="match status" value="1"/>
</dbReference>
<dbReference type="PANTHER" id="PTHR43240">
    <property type="entry name" value="1,4-DIHYDROXY-2-NAPHTHOYL-COA THIOESTERASE 1"/>
    <property type="match status" value="1"/>
</dbReference>
<dbReference type="AlphaFoldDB" id="A0A5S9IUN7"/>
<dbReference type="GO" id="GO:0047617">
    <property type="term" value="F:fatty acyl-CoA hydrolase activity"/>
    <property type="evidence" value="ECO:0007669"/>
    <property type="project" value="UniProtKB-EC"/>
</dbReference>
<sequence length="151" mass="16674">MNLKLHDIVSTIIDEKITFNKVLGITLDFVDENNVCLKLPMNDLLVGNPVHKSLHGGVISTILDVTGGITAFVGILKTLEPDTWERKVQDIFQQFGTIDLRVDYLRPGLGQSFFATGLLLRLGNKVAVTQMKLHNEKEDLIAIATATYIVG</sequence>
<keyword evidence="1" id="KW-0378">Hydrolase</keyword>
<dbReference type="CDD" id="cd03443">
    <property type="entry name" value="PaaI_thioesterase"/>
    <property type="match status" value="1"/>
</dbReference>
<dbReference type="OrthoDB" id="9813158at2"/>
<accession>A0A5S9IUN7</accession>
<dbReference type="EC" id="3.1.2.20" evidence="5"/>
<evidence type="ECO:0000256" key="7">
    <source>
        <dbReference type="ARBA" id="ARBA00048062"/>
    </source>
</evidence>
<dbReference type="Proteomes" id="UP000326354">
    <property type="component" value="Chromosome"/>
</dbReference>
<dbReference type="SUPFAM" id="SSF54637">
    <property type="entry name" value="Thioesterase/thiol ester dehydrase-isomerase"/>
    <property type="match status" value="1"/>
</dbReference>
<evidence type="ECO:0000313" key="10">
    <source>
        <dbReference type="Proteomes" id="UP000326354"/>
    </source>
</evidence>
<comment type="catalytic activity">
    <reaction evidence="3">
        <text>a long-chain fatty acyl-CoA + H2O = a long-chain fatty acid + CoA + H(+)</text>
        <dbReference type="Rhea" id="RHEA:67680"/>
        <dbReference type="ChEBI" id="CHEBI:15377"/>
        <dbReference type="ChEBI" id="CHEBI:15378"/>
        <dbReference type="ChEBI" id="CHEBI:57287"/>
        <dbReference type="ChEBI" id="CHEBI:57560"/>
        <dbReference type="ChEBI" id="CHEBI:83139"/>
    </reaction>
</comment>
<organism evidence="9 10">
    <name type="scientific">Uabimicrobium amorphum</name>
    <dbReference type="NCBI Taxonomy" id="2596890"/>
    <lineage>
        <taxon>Bacteria</taxon>
        <taxon>Pseudomonadati</taxon>
        <taxon>Planctomycetota</taxon>
        <taxon>Candidatus Uabimicrobiia</taxon>
        <taxon>Candidatus Uabimicrobiales</taxon>
        <taxon>Candidatus Uabimicrobiaceae</taxon>
        <taxon>Candidatus Uabimicrobium</taxon>
    </lineage>
</organism>
<name>A0A5S9IUN7_UABAM</name>
<dbReference type="PANTHER" id="PTHR43240:SF20">
    <property type="entry name" value="MEDIUM_LONG-CHAIN ACYL-COA THIOESTERASE YIGI"/>
    <property type="match status" value="1"/>
</dbReference>
<evidence type="ECO:0000256" key="6">
    <source>
        <dbReference type="ARBA" id="ARBA00040062"/>
    </source>
</evidence>
<proteinExistence type="inferred from homology"/>
<dbReference type="NCBIfam" id="TIGR00369">
    <property type="entry name" value="unchar_dom_1"/>
    <property type="match status" value="1"/>
</dbReference>
<evidence type="ECO:0000256" key="1">
    <source>
        <dbReference type="ARBA" id="ARBA00022801"/>
    </source>
</evidence>
<dbReference type="Gene3D" id="3.10.129.10">
    <property type="entry name" value="Hotdog Thioesterase"/>
    <property type="match status" value="1"/>
</dbReference>
<evidence type="ECO:0000256" key="3">
    <source>
        <dbReference type="ARBA" id="ARBA00036002"/>
    </source>
</evidence>
<comment type="catalytic activity">
    <reaction evidence="2">
        <text>a fatty acyl-CoA + H2O = a fatty acid + CoA + H(+)</text>
        <dbReference type="Rhea" id="RHEA:16781"/>
        <dbReference type="ChEBI" id="CHEBI:15377"/>
        <dbReference type="ChEBI" id="CHEBI:15378"/>
        <dbReference type="ChEBI" id="CHEBI:28868"/>
        <dbReference type="ChEBI" id="CHEBI:57287"/>
        <dbReference type="ChEBI" id="CHEBI:77636"/>
        <dbReference type="EC" id="3.1.2.20"/>
    </reaction>
</comment>
<dbReference type="Pfam" id="PF03061">
    <property type="entry name" value="4HBT"/>
    <property type="match status" value="1"/>
</dbReference>
<dbReference type="InterPro" id="IPR003736">
    <property type="entry name" value="PAAI_dom"/>
</dbReference>
<dbReference type="KEGG" id="uam:UABAM_06064"/>
<evidence type="ECO:0000256" key="5">
    <source>
        <dbReference type="ARBA" id="ARBA00038894"/>
    </source>
</evidence>
<evidence type="ECO:0000313" key="9">
    <source>
        <dbReference type="EMBL" id="BBM87652.1"/>
    </source>
</evidence>
<protein>
    <recommendedName>
        <fullName evidence="6">Medium/long-chain acyl-CoA thioesterase YigI</fullName>
        <ecNumber evidence="5">3.1.2.20</ecNumber>
    </recommendedName>
</protein>